<gene>
    <name evidence="2" type="ORF">RUM43_008207</name>
</gene>
<organism evidence="2 3">
    <name type="scientific">Polyplax serrata</name>
    <name type="common">Common mouse louse</name>
    <dbReference type="NCBI Taxonomy" id="468196"/>
    <lineage>
        <taxon>Eukaryota</taxon>
        <taxon>Metazoa</taxon>
        <taxon>Ecdysozoa</taxon>
        <taxon>Arthropoda</taxon>
        <taxon>Hexapoda</taxon>
        <taxon>Insecta</taxon>
        <taxon>Pterygota</taxon>
        <taxon>Neoptera</taxon>
        <taxon>Paraneoptera</taxon>
        <taxon>Psocodea</taxon>
        <taxon>Troctomorpha</taxon>
        <taxon>Phthiraptera</taxon>
        <taxon>Anoplura</taxon>
        <taxon>Polyplacidae</taxon>
        <taxon>Polyplax</taxon>
    </lineage>
</organism>
<proteinExistence type="predicted"/>
<accession>A0AAN8S600</accession>
<evidence type="ECO:0000313" key="3">
    <source>
        <dbReference type="Proteomes" id="UP001372834"/>
    </source>
</evidence>
<feature type="compositionally biased region" description="Basic residues" evidence="1">
    <location>
        <begin position="68"/>
        <end position="83"/>
    </location>
</feature>
<evidence type="ECO:0000313" key="2">
    <source>
        <dbReference type="EMBL" id="KAK6639930.1"/>
    </source>
</evidence>
<protein>
    <submittedName>
        <fullName evidence="2">Uncharacterized protein</fullName>
    </submittedName>
</protein>
<dbReference type="EMBL" id="JAWJWE010000003">
    <property type="protein sequence ID" value="KAK6639930.1"/>
    <property type="molecule type" value="Genomic_DNA"/>
</dbReference>
<sequence length="134" mass="15551">MADTLNWSVLCALPGEYTAVDSPETEVHHRWVSGYLESSRHQPAELAAVYNCHKTPEDPTDSKDFLRMGRRQKGPGPSHRKTGTHLLSVSRQRKKQVKDFPFRSAIFFRWSGRLVKKEMQKRGEIYYRVFTISL</sequence>
<feature type="region of interest" description="Disordered" evidence="1">
    <location>
        <begin position="53"/>
        <end position="90"/>
    </location>
</feature>
<name>A0AAN8S600_POLSC</name>
<evidence type="ECO:0000256" key="1">
    <source>
        <dbReference type="SAM" id="MobiDB-lite"/>
    </source>
</evidence>
<dbReference type="AlphaFoldDB" id="A0AAN8S600"/>
<feature type="compositionally biased region" description="Basic and acidic residues" evidence="1">
    <location>
        <begin position="54"/>
        <end position="67"/>
    </location>
</feature>
<comment type="caution">
    <text evidence="2">The sequence shown here is derived from an EMBL/GenBank/DDBJ whole genome shotgun (WGS) entry which is preliminary data.</text>
</comment>
<reference evidence="2 3" key="1">
    <citation type="submission" date="2023-10" db="EMBL/GenBank/DDBJ databases">
        <title>Genomes of two closely related lineages of the louse Polyplax serrata with different host specificities.</title>
        <authorList>
            <person name="Martinu J."/>
            <person name="Tarabai H."/>
            <person name="Stefka J."/>
            <person name="Hypsa V."/>
        </authorList>
    </citation>
    <scope>NUCLEOTIDE SEQUENCE [LARGE SCALE GENOMIC DNA]</scope>
    <source>
        <strain evidence="2">HR10_N</strain>
    </source>
</reference>
<dbReference type="Proteomes" id="UP001372834">
    <property type="component" value="Unassembled WGS sequence"/>
</dbReference>